<dbReference type="InterPro" id="IPR018073">
    <property type="entry name" value="Prot_inh_cystat_CS"/>
</dbReference>
<dbReference type="PROSITE" id="PS00287">
    <property type="entry name" value="CYSTATIN"/>
    <property type="match status" value="1"/>
</dbReference>
<feature type="signal peptide" evidence="5">
    <location>
        <begin position="1"/>
        <end position="20"/>
    </location>
</feature>
<dbReference type="InterPro" id="IPR046350">
    <property type="entry name" value="Cystatin_sf"/>
</dbReference>
<evidence type="ECO:0000256" key="1">
    <source>
        <dbReference type="ARBA" id="ARBA00009403"/>
    </source>
</evidence>
<dbReference type="FunFam" id="3.10.450.10:FF:000004">
    <property type="entry name" value="Cystatin C"/>
    <property type="match status" value="1"/>
</dbReference>
<evidence type="ECO:0000256" key="2">
    <source>
        <dbReference type="ARBA" id="ARBA00022690"/>
    </source>
</evidence>
<keyword evidence="8" id="KW-1185">Reference proteome</keyword>
<dbReference type="OrthoDB" id="6483862at2759"/>
<dbReference type="PANTHER" id="PTHR46186">
    <property type="entry name" value="CYSTATIN"/>
    <property type="match status" value="1"/>
</dbReference>
<feature type="domain" description="Cystatin" evidence="6">
    <location>
        <begin position="19"/>
        <end position="126"/>
    </location>
</feature>
<protein>
    <submittedName>
        <fullName evidence="7">Cystatin-type cysteine proteinase inhibitor CPI-2-like protein</fullName>
    </submittedName>
</protein>
<gene>
    <name evidence="7" type="ORF">B4U79_06121</name>
</gene>
<dbReference type="GO" id="GO:0005737">
    <property type="term" value="C:cytoplasm"/>
    <property type="evidence" value="ECO:0007669"/>
    <property type="project" value="TreeGrafter"/>
</dbReference>
<evidence type="ECO:0000256" key="3">
    <source>
        <dbReference type="ARBA" id="ARBA00022704"/>
    </source>
</evidence>
<keyword evidence="4" id="KW-1015">Disulfide bond</keyword>
<dbReference type="GO" id="GO:0031982">
    <property type="term" value="C:vesicle"/>
    <property type="evidence" value="ECO:0007669"/>
    <property type="project" value="TreeGrafter"/>
</dbReference>
<feature type="chain" id="PRO_5018750875" evidence="5">
    <location>
        <begin position="21"/>
        <end position="136"/>
    </location>
</feature>
<dbReference type="SMART" id="SM00043">
    <property type="entry name" value="CY"/>
    <property type="match status" value="1"/>
</dbReference>
<accession>A0A3S3NMS5</accession>
<organism evidence="7 8">
    <name type="scientific">Dinothrombium tinctorium</name>
    <dbReference type="NCBI Taxonomy" id="1965070"/>
    <lineage>
        <taxon>Eukaryota</taxon>
        <taxon>Metazoa</taxon>
        <taxon>Ecdysozoa</taxon>
        <taxon>Arthropoda</taxon>
        <taxon>Chelicerata</taxon>
        <taxon>Arachnida</taxon>
        <taxon>Acari</taxon>
        <taxon>Acariformes</taxon>
        <taxon>Trombidiformes</taxon>
        <taxon>Prostigmata</taxon>
        <taxon>Anystina</taxon>
        <taxon>Parasitengona</taxon>
        <taxon>Trombidioidea</taxon>
        <taxon>Trombidiidae</taxon>
        <taxon>Dinothrombium</taxon>
    </lineage>
</organism>
<dbReference type="Proteomes" id="UP000285301">
    <property type="component" value="Unassembled WGS sequence"/>
</dbReference>
<keyword evidence="2" id="KW-0646">Protease inhibitor</keyword>
<keyword evidence="5" id="KW-0732">Signal</keyword>
<dbReference type="CDD" id="cd00042">
    <property type="entry name" value="CY"/>
    <property type="match status" value="1"/>
</dbReference>
<dbReference type="AlphaFoldDB" id="A0A3S3NMS5"/>
<evidence type="ECO:0000256" key="4">
    <source>
        <dbReference type="ARBA" id="ARBA00023157"/>
    </source>
</evidence>
<dbReference type="STRING" id="1965070.A0A3S3NMS5"/>
<proteinExistence type="inferred from homology"/>
<dbReference type="Gene3D" id="3.10.450.10">
    <property type="match status" value="1"/>
</dbReference>
<evidence type="ECO:0000259" key="6">
    <source>
        <dbReference type="SMART" id="SM00043"/>
    </source>
</evidence>
<sequence>MHVLLVFAFIFSAHFVAMSAVGGWSDLTDESKKSELLAYVTNDFNMRSNSLYHSKAIRVLEARKQVVAGFKYRLKLEMAATECKKNVAHPNLESCELLNQPTQTVTFEVWEKPGGQSREITKFEVHLSSDNQTQSN</sequence>
<keyword evidence="3" id="KW-0789">Thiol protease inhibitor</keyword>
<reference evidence="7 8" key="1">
    <citation type="journal article" date="2018" name="Gigascience">
        <title>Genomes of trombidid mites reveal novel predicted allergens and laterally-transferred genes associated with secondary metabolism.</title>
        <authorList>
            <person name="Dong X."/>
            <person name="Chaisiri K."/>
            <person name="Xia D."/>
            <person name="Armstrong S.D."/>
            <person name="Fang Y."/>
            <person name="Donnelly M.J."/>
            <person name="Kadowaki T."/>
            <person name="McGarry J.W."/>
            <person name="Darby A.C."/>
            <person name="Makepeace B.L."/>
        </authorList>
    </citation>
    <scope>NUCLEOTIDE SEQUENCE [LARGE SCALE GENOMIC DNA]</scope>
    <source>
        <strain evidence="7">UoL-WK</strain>
    </source>
</reference>
<dbReference type="Pfam" id="PF00031">
    <property type="entry name" value="Cystatin"/>
    <property type="match status" value="1"/>
</dbReference>
<evidence type="ECO:0000313" key="7">
    <source>
        <dbReference type="EMBL" id="RWS05787.1"/>
    </source>
</evidence>
<name>A0A3S3NMS5_9ACAR</name>
<comment type="caution">
    <text evidence="7">The sequence shown here is derived from an EMBL/GenBank/DDBJ whole genome shotgun (WGS) entry which is preliminary data.</text>
</comment>
<dbReference type="EMBL" id="NCKU01004549">
    <property type="protein sequence ID" value="RWS05787.1"/>
    <property type="molecule type" value="Genomic_DNA"/>
</dbReference>
<dbReference type="PANTHER" id="PTHR46186:SF2">
    <property type="entry name" value="CYSTATIN"/>
    <property type="match status" value="1"/>
</dbReference>
<dbReference type="InterPro" id="IPR000010">
    <property type="entry name" value="Cystatin_dom"/>
</dbReference>
<dbReference type="GO" id="GO:0004869">
    <property type="term" value="F:cysteine-type endopeptidase inhibitor activity"/>
    <property type="evidence" value="ECO:0007669"/>
    <property type="project" value="UniProtKB-KW"/>
</dbReference>
<dbReference type="GO" id="GO:0005615">
    <property type="term" value="C:extracellular space"/>
    <property type="evidence" value="ECO:0007669"/>
    <property type="project" value="TreeGrafter"/>
</dbReference>
<evidence type="ECO:0000313" key="8">
    <source>
        <dbReference type="Proteomes" id="UP000285301"/>
    </source>
</evidence>
<dbReference type="SUPFAM" id="SSF54403">
    <property type="entry name" value="Cystatin/monellin"/>
    <property type="match status" value="1"/>
</dbReference>
<evidence type="ECO:0000256" key="5">
    <source>
        <dbReference type="SAM" id="SignalP"/>
    </source>
</evidence>
<comment type="similarity">
    <text evidence="1">Belongs to the cystatin family.</text>
</comment>